<gene>
    <name evidence="6" type="ORF">NTJ_07689</name>
</gene>
<dbReference type="InterPro" id="IPR052295">
    <property type="entry name" value="Odorant-binding_protein"/>
</dbReference>
<feature type="region of interest" description="Disordered" evidence="4">
    <location>
        <begin position="58"/>
        <end position="81"/>
    </location>
</feature>
<evidence type="ECO:0000313" key="7">
    <source>
        <dbReference type="Proteomes" id="UP001307889"/>
    </source>
</evidence>
<evidence type="ECO:0000256" key="3">
    <source>
        <dbReference type="ARBA" id="ARBA00022525"/>
    </source>
</evidence>
<dbReference type="EMBL" id="AP028913">
    <property type="protein sequence ID" value="BES94880.1"/>
    <property type="molecule type" value="Genomic_DNA"/>
</dbReference>
<dbReference type="Pfam" id="PF01395">
    <property type="entry name" value="PBP_GOBP"/>
    <property type="match status" value="1"/>
</dbReference>
<organism evidence="6 7">
    <name type="scientific">Nesidiocoris tenuis</name>
    <dbReference type="NCBI Taxonomy" id="355587"/>
    <lineage>
        <taxon>Eukaryota</taxon>
        <taxon>Metazoa</taxon>
        <taxon>Ecdysozoa</taxon>
        <taxon>Arthropoda</taxon>
        <taxon>Hexapoda</taxon>
        <taxon>Insecta</taxon>
        <taxon>Pterygota</taxon>
        <taxon>Neoptera</taxon>
        <taxon>Paraneoptera</taxon>
        <taxon>Hemiptera</taxon>
        <taxon>Heteroptera</taxon>
        <taxon>Panheteroptera</taxon>
        <taxon>Cimicomorpha</taxon>
        <taxon>Miridae</taxon>
        <taxon>Dicyphina</taxon>
        <taxon>Nesidiocoris</taxon>
    </lineage>
</organism>
<dbReference type="InterPro" id="IPR036728">
    <property type="entry name" value="PBP_GOBP_sf"/>
</dbReference>
<dbReference type="InterPro" id="IPR006170">
    <property type="entry name" value="PBP/GOBP"/>
</dbReference>
<reference evidence="6 7" key="1">
    <citation type="submission" date="2023-09" db="EMBL/GenBank/DDBJ databases">
        <title>Nesidiocoris tenuis whole genome shotgun sequence.</title>
        <authorList>
            <person name="Shibata T."/>
            <person name="Shimoda M."/>
            <person name="Kobayashi T."/>
            <person name="Uehara T."/>
        </authorList>
    </citation>
    <scope>NUCLEOTIDE SEQUENCE [LARGE SCALE GENOMIC DNA]</scope>
    <source>
        <strain evidence="6 7">Japan</strain>
    </source>
</reference>
<dbReference type="Gene3D" id="1.10.238.270">
    <property type="match status" value="1"/>
</dbReference>
<comment type="similarity">
    <text evidence="2">Belongs to the PBP/GOBP family.</text>
</comment>
<dbReference type="PANTHER" id="PTHR21066">
    <property type="entry name" value="ODORANT-BINDING PROTEIN 59A-RELATED"/>
    <property type="match status" value="1"/>
</dbReference>
<proteinExistence type="inferred from homology"/>
<dbReference type="PANTHER" id="PTHR21066:SF15">
    <property type="entry name" value="GH25962P-RELATED"/>
    <property type="match status" value="1"/>
</dbReference>
<evidence type="ECO:0000256" key="1">
    <source>
        <dbReference type="ARBA" id="ARBA00004613"/>
    </source>
</evidence>
<keyword evidence="5" id="KW-0732">Signal</keyword>
<accession>A0ABN7ARP7</accession>
<dbReference type="SUPFAM" id="SSF47565">
    <property type="entry name" value="Insect pheromone/odorant-binding proteins"/>
    <property type="match status" value="1"/>
</dbReference>
<name>A0ABN7ARP7_9HEMI</name>
<dbReference type="Proteomes" id="UP001307889">
    <property type="component" value="Chromosome 5"/>
</dbReference>
<sequence length="191" mass="20620">MTIMYSAVVLVLSICVAIVYSERDPDCSPHQFHEDRKCCSDIPMLFPDSNHKSIMETCGMRGKGKGPGPGPGPGPGGDPEEADCAAECVLKAHKLITDDGHLDSDAFTALAKSSFTDSWATVGVEAVQKCIQTAASDVDANSKCKSGAHHMMHCVKKQMFLSCPEAHWTATPECQSAKTRMEKCEPPKRHP</sequence>
<evidence type="ECO:0000256" key="5">
    <source>
        <dbReference type="SAM" id="SignalP"/>
    </source>
</evidence>
<feature type="chain" id="PRO_5045195420" evidence="5">
    <location>
        <begin position="22"/>
        <end position="191"/>
    </location>
</feature>
<protein>
    <submittedName>
        <fullName evidence="6">Uncharacterized protein</fullName>
    </submittedName>
</protein>
<keyword evidence="7" id="KW-1185">Reference proteome</keyword>
<comment type="subcellular location">
    <subcellularLocation>
        <location evidence="1">Secreted</location>
    </subcellularLocation>
</comment>
<evidence type="ECO:0000313" key="6">
    <source>
        <dbReference type="EMBL" id="BES94880.1"/>
    </source>
</evidence>
<feature type="signal peptide" evidence="5">
    <location>
        <begin position="1"/>
        <end position="21"/>
    </location>
</feature>
<keyword evidence="3" id="KW-0964">Secreted</keyword>
<evidence type="ECO:0000256" key="2">
    <source>
        <dbReference type="ARBA" id="ARBA00008098"/>
    </source>
</evidence>
<evidence type="ECO:0000256" key="4">
    <source>
        <dbReference type="SAM" id="MobiDB-lite"/>
    </source>
</evidence>